<dbReference type="NCBIfam" id="TIGR00410">
    <property type="entry name" value="lacE"/>
    <property type="match status" value="1"/>
</dbReference>
<organism evidence="11 12">
    <name type="scientific">Niallia taxi</name>
    <dbReference type="NCBI Taxonomy" id="2499688"/>
    <lineage>
        <taxon>Bacteria</taxon>
        <taxon>Bacillati</taxon>
        <taxon>Bacillota</taxon>
        <taxon>Bacilli</taxon>
        <taxon>Bacillales</taxon>
        <taxon>Bacillaceae</taxon>
        <taxon>Niallia</taxon>
    </lineage>
</organism>
<proteinExistence type="predicted"/>
<keyword evidence="5 9" id="KW-0812">Transmembrane</keyword>
<reference evidence="11 12" key="1">
    <citation type="submission" date="2019-01" db="EMBL/GenBank/DDBJ databases">
        <title>Bacillus sp. M5HDSG1-1, whole genome shotgun sequence.</title>
        <authorList>
            <person name="Tuo L."/>
        </authorList>
    </citation>
    <scope>NUCLEOTIDE SEQUENCE [LARGE SCALE GENOMIC DNA]</scope>
    <source>
        <strain evidence="11 12">M5HDSG1-1</strain>
    </source>
</reference>
<accession>A0A437KAC5</accession>
<evidence type="ECO:0000256" key="5">
    <source>
        <dbReference type="ARBA" id="ARBA00022692"/>
    </source>
</evidence>
<dbReference type="PANTHER" id="PTHR33989:SF11">
    <property type="entry name" value="LICHENAN PERMEASE IIC COMPONENT"/>
    <property type="match status" value="1"/>
</dbReference>
<keyword evidence="4 8" id="KW-0762">Sugar transport</keyword>
<feature type="transmembrane region" description="Helical" evidence="9">
    <location>
        <begin position="381"/>
        <end position="408"/>
    </location>
</feature>
<evidence type="ECO:0000256" key="2">
    <source>
        <dbReference type="ARBA" id="ARBA00022448"/>
    </source>
</evidence>
<dbReference type="EMBL" id="RZTZ01000005">
    <property type="protein sequence ID" value="RVT61617.1"/>
    <property type="molecule type" value="Genomic_DNA"/>
</dbReference>
<gene>
    <name evidence="11" type="ORF">EM808_15355</name>
</gene>
<dbReference type="GO" id="GO:0005886">
    <property type="term" value="C:plasma membrane"/>
    <property type="evidence" value="ECO:0007669"/>
    <property type="project" value="UniProtKB-SubCell"/>
</dbReference>
<dbReference type="GO" id="GO:0008982">
    <property type="term" value="F:protein-N(PI)-phosphohistidine-sugar phosphotransferase activity"/>
    <property type="evidence" value="ECO:0007669"/>
    <property type="project" value="UniProtKB-UniRule"/>
</dbReference>
<dbReference type="Pfam" id="PF02378">
    <property type="entry name" value="PTS_EIIC"/>
    <property type="match status" value="1"/>
</dbReference>
<dbReference type="GO" id="GO:0009401">
    <property type="term" value="P:phosphoenolpyruvate-dependent sugar phosphotransferase system"/>
    <property type="evidence" value="ECO:0007669"/>
    <property type="project" value="InterPro"/>
</dbReference>
<evidence type="ECO:0000256" key="1">
    <source>
        <dbReference type="ARBA" id="ARBA00004651"/>
    </source>
</evidence>
<feature type="transmembrane region" description="Helical" evidence="9">
    <location>
        <begin position="286"/>
        <end position="306"/>
    </location>
</feature>
<keyword evidence="7 8" id="KW-0472">Membrane</keyword>
<feature type="transmembrane region" description="Helical" evidence="9">
    <location>
        <begin position="101"/>
        <end position="120"/>
    </location>
</feature>
<feature type="transmembrane region" description="Helical" evidence="9">
    <location>
        <begin position="68"/>
        <end position="89"/>
    </location>
</feature>
<evidence type="ECO:0000256" key="8">
    <source>
        <dbReference type="PIRNR" id="PIRNR006351"/>
    </source>
</evidence>
<evidence type="ECO:0000256" key="6">
    <source>
        <dbReference type="ARBA" id="ARBA00022989"/>
    </source>
</evidence>
<evidence type="ECO:0000256" key="7">
    <source>
        <dbReference type="ARBA" id="ARBA00023136"/>
    </source>
</evidence>
<feature type="transmembrane region" description="Helical" evidence="9">
    <location>
        <begin position="32"/>
        <end position="56"/>
    </location>
</feature>
<sequence>MQKFIESLESKMGPIAMKLDGNRYITAIKDGFFGVMSLLIIGSIFLLLGNIPIGGYAEFMSSLLGSDWATYFTVPYDVTMNVMTVYVIIAMARSLSRTYKLDGIACISIVVVAFLILTPMLELKDGGLGIPVTNLGASGLFLGMIVAIAAVEIVRYIDKKGWKIKMPDSVPENVARSFSALIPALFVIIVFNLVRILFTLTPFGTVQAFIYHYLQVPLLYLGDTLPATLIVTIFEGVLWSFGIHGSNVVSGIMKPIWLALTADNAAAFSAGEAIPHIINFQFYANFMKVGGFGGTLGLAIILVFFAKSKQYKTLGKLAIGPGIFGINEPLIFGIPIVLNPIMMIPFILNPLILATVAYFAMSSGLVPLTNGTNIPWTTPPIIAGFLVSGWKGALLNVVQIGISILLYYPFFKSVDKIAVKNEKEQEQAEISNGGVNFNS</sequence>
<feature type="transmembrane region" description="Helical" evidence="9">
    <location>
        <begin position="218"/>
        <end position="243"/>
    </location>
</feature>
<feature type="transmembrane region" description="Helical" evidence="9">
    <location>
        <begin position="140"/>
        <end position="157"/>
    </location>
</feature>
<dbReference type="InterPro" id="IPR004796">
    <property type="entry name" value="PTS_IIC_cello"/>
</dbReference>
<dbReference type="AlphaFoldDB" id="A0A437KAC5"/>
<dbReference type="PIRSF" id="PIRSF006351">
    <property type="entry name" value="PTS_EIIC-Cellobiose"/>
    <property type="match status" value="1"/>
</dbReference>
<keyword evidence="2 8" id="KW-0813">Transport</keyword>
<evidence type="ECO:0000313" key="11">
    <source>
        <dbReference type="EMBL" id="RVT61617.1"/>
    </source>
</evidence>
<comment type="subcellular location">
    <subcellularLocation>
        <location evidence="1">Cell membrane</location>
        <topology evidence="1">Multi-pass membrane protein</topology>
    </subcellularLocation>
</comment>
<dbReference type="InterPro" id="IPR004501">
    <property type="entry name" value="PTS_EIIC_3"/>
</dbReference>
<evidence type="ECO:0000256" key="9">
    <source>
        <dbReference type="SAM" id="Phobius"/>
    </source>
</evidence>
<comment type="caution">
    <text evidence="11">The sequence shown here is derived from an EMBL/GenBank/DDBJ whole genome shotgun (WGS) entry which is preliminary data.</text>
</comment>
<comment type="function">
    <text evidence="8">The phosphoenolpyruvate-dependent sugar phosphotransferase system (PTS), a major carbohydrate active -transport system, catalyzes the phosphorylation of incoming sugar substrates concomitant with their translocation across the cell membrane.</text>
</comment>
<dbReference type="PROSITE" id="PS51105">
    <property type="entry name" value="PTS_EIIC_TYPE_3"/>
    <property type="match status" value="1"/>
</dbReference>
<evidence type="ECO:0000259" key="10">
    <source>
        <dbReference type="PROSITE" id="PS51105"/>
    </source>
</evidence>
<feature type="transmembrane region" description="Helical" evidence="9">
    <location>
        <begin position="341"/>
        <end position="361"/>
    </location>
</feature>
<keyword evidence="12" id="KW-1185">Reference proteome</keyword>
<evidence type="ECO:0000256" key="4">
    <source>
        <dbReference type="ARBA" id="ARBA00022597"/>
    </source>
</evidence>
<name>A0A437KAC5_9BACI</name>
<feature type="transmembrane region" description="Helical" evidence="9">
    <location>
        <begin position="178"/>
        <end position="198"/>
    </location>
</feature>
<feature type="domain" description="PTS EIIC type-3" evidence="10">
    <location>
        <begin position="8"/>
        <end position="410"/>
    </location>
</feature>
<dbReference type="Proteomes" id="UP000288024">
    <property type="component" value="Unassembled WGS sequence"/>
</dbReference>
<dbReference type="InterPro" id="IPR003352">
    <property type="entry name" value="PTS_EIIC"/>
</dbReference>
<dbReference type="RefSeq" id="WP_127739074.1">
    <property type="nucleotide sequence ID" value="NZ_CAJCKN010000008.1"/>
</dbReference>
<dbReference type="GO" id="GO:1901264">
    <property type="term" value="P:carbohydrate derivative transport"/>
    <property type="evidence" value="ECO:0007669"/>
    <property type="project" value="TreeGrafter"/>
</dbReference>
<keyword evidence="6 9" id="KW-1133">Transmembrane helix</keyword>
<protein>
    <recommendedName>
        <fullName evidence="8">Permease IIC component</fullName>
    </recommendedName>
</protein>
<keyword evidence="3 8" id="KW-1003">Cell membrane</keyword>
<dbReference type="InterPro" id="IPR051088">
    <property type="entry name" value="PTS_Sugar-EIIC/EIIB"/>
</dbReference>
<evidence type="ECO:0000313" key="12">
    <source>
        <dbReference type="Proteomes" id="UP000288024"/>
    </source>
</evidence>
<dbReference type="PANTHER" id="PTHR33989">
    <property type="match status" value="1"/>
</dbReference>
<evidence type="ECO:0000256" key="3">
    <source>
        <dbReference type="ARBA" id="ARBA00022475"/>
    </source>
</evidence>